<name>A0A154PNV0_DUFNO</name>
<accession>A0A154PNV0</accession>
<proteinExistence type="predicted"/>
<evidence type="ECO:0000313" key="3">
    <source>
        <dbReference type="Proteomes" id="UP000076502"/>
    </source>
</evidence>
<feature type="compositionally biased region" description="Basic and acidic residues" evidence="1">
    <location>
        <begin position="1"/>
        <end position="19"/>
    </location>
</feature>
<evidence type="ECO:0000256" key="1">
    <source>
        <dbReference type="SAM" id="MobiDB-lite"/>
    </source>
</evidence>
<keyword evidence="3" id="KW-1185">Reference proteome</keyword>
<dbReference type="EMBL" id="KQ435007">
    <property type="protein sequence ID" value="KZC13532.1"/>
    <property type="molecule type" value="Genomic_DNA"/>
</dbReference>
<gene>
    <name evidence="2" type="ORF">WN55_05084</name>
</gene>
<dbReference type="AlphaFoldDB" id="A0A154PNV0"/>
<organism evidence="2 3">
    <name type="scientific">Dufourea novaeangliae</name>
    <name type="common">Sweat bee</name>
    <dbReference type="NCBI Taxonomy" id="178035"/>
    <lineage>
        <taxon>Eukaryota</taxon>
        <taxon>Metazoa</taxon>
        <taxon>Ecdysozoa</taxon>
        <taxon>Arthropoda</taxon>
        <taxon>Hexapoda</taxon>
        <taxon>Insecta</taxon>
        <taxon>Pterygota</taxon>
        <taxon>Neoptera</taxon>
        <taxon>Endopterygota</taxon>
        <taxon>Hymenoptera</taxon>
        <taxon>Apocrita</taxon>
        <taxon>Aculeata</taxon>
        <taxon>Apoidea</taxon>
        <taxon>Anthophila</taxon>
        <taxon>Halictidae</taxon>
        <taxon>Rophitinae</taxon>
        <taxon>Dufourea</taxon>
    </lineage>
</organism>
<feature type="region of interest" description="Disordered" evidence="1">
    <location>
        <begin position="1"/>
        <end position="22"/>
    </location>
</feature>
<reference evidence="2 3" key="1">
    <citation type="submission" date="2015-07" db="EMBL/GenBank/DDBJ databases">
        <title>The genome of Dufourea novaeangliae.</title>
        <authorList>
            <person name="Pan H."/>
            <person name="Kapheim K."/>
        </authorList>
    </citation>
    <scope>NUCLEOTIDE SEQUENCE [LARGE SCALE GENOMIC DNA]</scope>
    <source>
        <strain evidence="2">0120121106</strain>
        <tissue evidence="2">Whole body</tissue>
    </source>
</reference>
<protein>
    <submittedName>
        <fullName evidence="2">Uncharacterized protein</fullName>
    </submittedName>
</protein>
<dbReference type="Proteomes" id="UP000076502">
    <property type="component" value="Unassembled WGS sequence"/>
</dbReference>
<evidence type="ECO:0000313" key="2">
    <source>
        <dbReference type="EMBL" id="KZC13532.1"/>
    </source>
</evidence>
<sequence>MEITQHYDLHVLSRSHESGSAKLTRPFRYASDVCKSNFGEQYRSGAEANKTLAKKGRQKQDRCRGNE</sequence>